<gene>
    <name evidence="1" type="ORF">P250_02174</name>
</gene>
<accession>A0AAD3G7K3</accession>
<dbReference type="AlphaFoldDB" id="A0AAD3G7K3"/>
<dbReference type="EMBL" id="JIDS01000001">
    <property type="protein sequence ID" value="EZK41990.1"/>
    <property type="molecule type" value="Genomic_DNA"/>
</dbReference>
<reference evidence="1 2" key="1">
    <citation type="submission" date="2014-03" db="EMBL/GenBank/DDBJ databases">
        <title>The Genome Sequence of Francisella tularensis subsp. tularensis str. SCHU S4 substr. FSC043.</title>
        <authorList>
            <consortium name="The Broad Institute Genomics Platform"/>
            <consortium name="The Broad Institute Genome Sequencing Center for Infectious Disease"/>
            <person name="Chapman S.B."/>
            <person name="Guina T."/>
            <person name="Gelhaus C."/>
            <person name="Comer J."/>
            <person name="Sellati T."/>
            <person name="Sjostedt A."/>
            <person name="Young S.K."/>
            <person name="Zeng Q."/>
            <person name="Gargeya S."/>
            <person name="Abouelleil A."/>
            <person name="Alvarado L."/>
            <person name="Chapman S.B."/>
            <person name="Gainer-Dewar J."/>
            <person name="Goldberg J."/>
            <person name="Griggs A."/>
            <person name="Gujja S."/>
            <person name="Hansen M."/>
            <person name="Howarth C."/>
            <person name="Imamovic A."/>
            <person name="Larimer J."/>
            <person name="Murphy C."/>
            <person name="Naylor J."/>
            <person name="Pearson M."/>
            <person name="Poon T.W."/>
            <person name="Priest M."/>
            <person name="Roberts A."/>
            <person name="Saif S."/>
            <person name="Shea T."/>
            <person name="Sykes S."/>
            <person name="Wortman J."/>
            <person name="Nusbaum C."/>
            <person name="Birren B."/>
        </authorList>
    </citation>
    <scope>NUCLEOTIDE SEQUENCE [LARGE SCALE GENOMIC DNA]</scope>
    <source>
        <strain evidence="1 2">Schu S4</strain>
    </source>
</reference>
<sequence length="181" mass="21339">MGLNLLKNMEEKTIYRGINVTIVTKHLVQIERPSKLLEILFYKYVFKHQTYADLALEYGKTKRWAYDQIHSYEVAKKEHNPRAVTLLCDTTFYGKRKDKLATVVFCDTIENEVLLWRHVDSEKSKYYKEMLQQLLSLGYTVNAVTIDGKRGLNTVKVCPIQMCHFHQKIVDRYIVNPRVFC</sequence>
<evidence type="ECO:0000313" key="2">
    <source>
        <dbReference type="Proteomes" id="UP000023806"/>
    </source>
</evidence>
<proteinExistence type="predicted"/>
<name>A0AAD3G7K3_FRATT</name>
<organism evidence="1 2">
    <name type="scientific">Francisella tularensis subsp. tularensis str. SCHU S4 substr. FSC237</name>
    <dbReference type="NCBI Taxonomy" id="1341660"/>
    <lineage>
        <taxon>Bacteria</taxon>
        <taxon>Pseudomonadati</taxon>
        <taxon>Pseudomonadota</taxon>
        <taxon>Gammaproteobacteria</taxon>
        <taxon>Thiotrichales</taxon>
        <taxon>Francisellaceae</taxon>
        <taxon>Francisella</taxon>
    </lineage>
</organism>
<evidence type="ECO:0008006" key="3">
    <source>
        <dbReference type="Google" id="ProtNLM"/>
    </source>
</evidence>
<dbReference type="Proteomes" id="UP000023806">
    <property type="component" value="Unassembled WGS sequence"/>
</dbReference>
<evidence type="ECO:0000313" key="1">
    <source>
        <dbReference type="EMBL" id="EZK41990.1"/>
    </source>
</evidence>
<comment type="caution">
    <text evidence="1">The sequence shown here is derived from an EMBL/GenBank/DDBJ whole genome shotgun (WGS) entry which is preliminary data.</text>
</comment>
<protein>
    <recommendedName>
        <fullName evidence="3">Transposase</fullName>
    </recommendedName>
</protein>